<feature type="chain" id="PRO_5011444815" evidence="2">
    <location>
        <begin position="28"/>
        <end position="578"/>
    </location>
</feature>
<accession>A0A1H3IHY2</accession>
<feature type="transmembrane region" description="Helical" evidence="1">
    <location>
        <begin position="554"/>
        <end position="572"/>
    </location>
</feature>
<keyword evidence="2" id="KW-0732">Signal</keyword>
<dbReference type="AlphaFoldDB" id="A0A1H3IHY2"/>
<reference evidence="4" key="1">
    <citation type="submission" date="2016-10" db="EMBL/GenBank/DDBJ databases">
        <authorList>
            <person name="Varghese N."/>
            <person name="Submissions S."/>
        </authorList>
    </citation>
    <scope>NUCLEOTIDE SEQUENCE [LARGE SCALE GENOMIC DNA]</scope>
    <source>
        <strain evidence="4">VPI 5359</strain>
    </source>
</reference>
<proteinExistence type="predicted"/>
<gene>
    <name evidence="3" type="ORF">SAMN04488579_12327</name>
</gene>
<keyword evidence="1" id="KW-1133">Transmembrane helix</keyword>
<dbReference type="RefSeq" id="WP_090246646.1">
    <property type="nucleotide sequence ID" value="NZ_FNOU01000023.1"/>
</dbReference>
<evidence type="ECO:0000256" key="2">
    <source>
        <dbReference type="SAM" id="SignalP"/>
    </source>
</evidence>
<sequence length="578" mass="64471">MKKLRKANWVCGLCLLVMLFNGIPVQASLPGSETVAMEQEEMSVAAQNFFDSVPDEDGGSSIDDQTIYKYAAELIDVGLDPEKFAQWGAKKLLAAAMGISDDDPNAAVVAKLDIIIKNQDELARKIAMIDEKVVKSDIIKNLNEFMKTEWNGDFKNYYGTLRDIDQQYEDGTITAEAAKASREATLVYSITGVSPTGAPSGSICKYDEDAYTYGSYMTENMQVLFGSGSSDLFGMYHQLMKYKYHWENQSYEDWASFQNYAIGKYLSVISVDRLSLIARIQAIDEWNTTHPTQPVDSSLLKNRLKLVDEQVVKVQKLVKDNQVVPRPDNVRYYQYPGNEKLIHTTATQQVVPIESSGQGSDSIRMWAYHGKSESRLKGIIGKMVGTKVRSLVIEPGADFWHPFVAYQNSGNLVDNQWLKQVYDDYGGKVDLYTIFFSEGEGKLTPPEGADGNWRYVVKPTRANPLEFWNGGLFRADRINTPTVDNSGGVEQTTIYYYHYMSNEPASRANAYIGIGLAEDQLEAFEPDAIITQGAEVPDVSGSNNPKTGVWGVHSGYYAILFIGLSVVITGVYRGRRTN</sequence>
<protein>
    <submittedName>
        <fullName evidence="3">Uncharacterized protein</fullName>
    </submittedName>
</protein>
<name>A0A1H3IHY2_EUBBA</name>
<evidence type="ECO:0000313" key="4">
    <source>
        <dbReference type="Proteomes" id="UP000199652"/>
    </source>
</evidence>
<keyword evidence="1" id="KW-0472">Membrane</keyword>
<organism evidence="3 4">
    <name type="scientific">Eubacterium barkeri</name>
    <name type="common">Clostridium barkeri</name>
    <dbReference type="NCBI Taxonomy" id="1528"/>
    <lineage>
        <taxon>Bacteria</taxon>
        <taxon>Bacillati</taxon>
        <taxon>Bacillota</taxon>
        <taxon>Clostridia</taxon>
        <taxon>Eubacteriales</taxon>
        <taxon>Eubacteriaceae</taxon>
        <taxon>Eubacterium</taxon>
    </lineage>
</organism>
<evidence type="ECO:0000313" key="3">
    <source>
        <dbReference type="EMBL" id="SDY27290.1"/>
    </source>
</evidence>
<keyword evidence="4" id="KW-1185">Reference proteome</keyword>
<evidence type="ECO:0000256" key="1">
    <source>
        <dbReference type="SAM" id="Phobius"/>
    </source>
</evidence>
<dbReference type="OrthoDB" id="1776265at2"/>
<dbReference type="STRING" id="1528.SAMN04488579_12327"/>
<feature type="signal peptide" evidence="2">
    <location>
        <begin position="1"/>
        <end position="27"/>
    </location>
</feature>
<dbReference type="EMBL" id="FNOU01000023">
    <property type="protein sequence ID" value="SDY27290.1"/>
    <property type="molecule type" value="Genomic_DNA"/>
</dbReference>
<dbReference type="Proteomes" id="UP000199652">
    <property type="component" value="Unassembled WGS sequence"/>
</dbReference>
<keyword evidence="1" id="KW-0812">Transmembrane</keyword>